<comment type="similarity">
    <text evidence="1">Belongs to the peptidase M1 family.</text>
</comment>
<keyword evidence="4" id="KW-0645">Protease</keyword>
<dbReference type="PANTHER" id="PTHR11533">
    <property type="entry name" value="PROTEASE M1 ZINC METALLOPROTEASE"/>
    <property type="match status" value="1"/>
</dbReference>
<dbReference type="Gene3D" id="1.25.50.20">
    <property type="match status" value="1"/>
</dbReference>
<evidence type="ECO:0000256" key="1">
    <source>
        <dbReference type="ARBA" id="ARBA00010136"/>
    </source>
</evidence>
<dbReference type="GO" id="GO:0005737">
    <property type="term" value="C:cytoplasm"/>
    <property type="evidence" value="ECO:0007669"/>
    <property type="project" value="TreeGrafter"/>
</dbReference>
<dbReference type="PANTHER" id="PTHR11533:SF294">
    <property type="entry name" value="THYROTROPIN-RELEASING HORMONE-DEGRADING ECTOENZYME"/>
    <property type="match status" value="1"/>
</dbReference>
<evidence type="ECO:0000259" key="3">
    <source>
        <dbReference type="Pfam" id="PF11838"/>
    </source>
</evidence>
<dbReference type="SUPFAM" id="SSF55486">
    <property type="entry name" value="Metalloproteases ('zincins'), catalytic domain"/>
    <property type="match status" value="1"/>
</dbReference>
<dbReference type="GO" id="GO:0016020">
    <property type="term" value="C:membrane"/>
    <property type="evidence" value="ECO:0007669"/>
    <property type="project" value="TreeGrafter"/>
</dbReference>
<evidence type="ECO:0000313" key="4">
    <source>
        <dbReference type="EMBL" id="TGZ47049.1"/>
    </source>
</evidence>
<sequence length="588" mass="68906">MNHVAMFREDILCVLRNDSVARIMEVVHLIGYNIAYQLFSTIVNPSWWSHLWINQGLSFIKKRLIVVQLKIMDLFIVQNQYESFKLNSYFAEARDQVDSPSEINSLLYLPHHFKASCLLLMLQHLLSRDVFWKGVQIYLDKHEFNSATSDNLWDAMQIALSETDMKYKPDLKKLMNNWTQQKNYPVIIATLHASGWVKVSVSNFNETDDSWIPLTYTTQSVSNFDNTSINGTLWLECKKRFDTNPEVDNWIIVNLQQSGKLNSSVFWDLTSYLSQETDFIAWYPMFKVFEHMSTILPFSNKRVEKIQMKMYPMLDGVLKNTGYDEKSKNDEEDFTKRLMQEAAKWACIIRHPDCIGAAQDKHYEYLNNPEKNSPLPWWKEWTFCYGLFDIERYTLTNSRIPTSLWGCSGDNKAAFVIKHLQLIASRQDDEYTIVTSFHSIVARQSRNDEVLDYMLSNFDELKPRKNDMVAALIDIINHVYSKEQLMKSEYCIPVPQPSPVSDTSNWKKILNDNSMCERLEIIHFYKYDSFYKQAVSSSNQEKCNILAERLKSSVGICHRSFQSILFLYDKCEHIGRRVTRSHLLETDQ</sequence>
<dbReference type="InterPro" id="IPR050344">
    <property type="entry name" value="Peptidase_M1_aminopeptidases"/>
</dbReference>
<dbReference type="InterPro" id="IPR024571">
    <property type="entry name" value="ERAP1-like_C_dom"/>
</dbReference>
<dbReference type="GO" id="GO:0008237">
    <property type="term" value="F:metallopeptidase activity"/>
    <property type="evidence" value="ECO:0007669"/>
    <property type="project" value="InterPro"/>
</dbReference>
<dbReference type="Pfam" id="PF01433">
    <property type="entry name" value="Peptidase_M1"/>
    <property type="match status" value="1"/>
</dbReference>
<dbReference type="GO" id="GO:0008270">
    <property type="term" value="F:zinc ion binding"/>
    <property type="evidence" value="ECO:0007669"/>
    <property type="project" value="InterPro"/>
</dbReference>
<dbReference type="GO" id="GO:0005615">
    <property type="term" value="C:extracellular space"/>
    <property type="evidence" value="ECO:0007669"/>
    <property type="project" value="TreeGrafter"/>
</dbReference>
<evidence type="ECO:0000313" key="5">
    <source>
        <dbReference type="Proteomes" id="UP000310200"/>
    </source>
</evidence>
<comment type="caution">
    <text evidence="4">The sequence shown here is derived from an EMBL/GenBank/DDBJ whole genome shotgun (WGS) entry which is preliminary data.</text>
</comment>
<dbReference type="Pfam" id="PF11838">
    <property type="entry name" value="ERAP1_C"/>
    <property type="match status" value="1"/>
</dbReference>
<organism evidence="4 5">
    <name type="scientific">Temnothorax longispinosus</name>
    <dbReference type="NCBI Taxonomy" id="300112"/>
    <lineage>
        <taxon>Eukaryota</taxon>
        <taxon>Metazoa</taxon>
        <taxon>Ecdysozoa</taxon>
        <taxon>Arthropoda</taxon>
        <taxon>Hexapoda</taxon>
        <taxon>Insecta</taxon>
        <taxon>Pterygota</taxon>
        <taxon>Neoptera</taxon>
        <taxon>Endopterygota</taxon>
        <taxon>Hymenoptera</taxon>
        <taxon>Apocrita</taxon>
        <taxon>Aculeata</taxon>
        <taxon>Formicoidea</taxon>
        <taxon>Formicidae</taxon>
        <taxon>Myrmicinae</taxon>
        <taxon>Temnothorax</taxon>
    </lineage>
</organism>
<keyword evidence="5" id="KW-1185">Reference proteome</keyword>
<name>A0A4S2KGR6_9HYME</name>
<gene>
    <name evidence="4" type="ORF">DBV15_03048</name>
</gene>
<dbReference type="Proteomes" id="UP000310200">
    <property type="component" value="Unassembled WGS sequence"/>
</dbReference>
<dbReference type="GO" id="GO:0004177">
    <property type="term" value="F:aminopeptidase activity"/>
    <property type="evidence" value="ECO:0007669"/>
    <property type="project" value="UniProtKB-KW"/>
</dbReference>
<protein>
    <submittedName>
        <fullName evidence="4">Aminopeptidase N</fullName>
    </submittedName>
</protein>
<proteinExistence type="inferred from homology"/>
<dbReference type="Gene3D" id="2.60.40.1910">
    <property type="match status" value="1"/>
</dbReference>
<evidence type="ECO:0000259" key="2">
    <source>
        <dbReference type="Pfam" id="PF01433"/>
    </source>
</evidence>
<accession>A0A4S2KGR6</accession>
<keyword evidence="4" id="KW-0378">Hydrolase</keyword>
<dbReference type="Gene3D" id="1.10.390.10">
    <property type="entry name" value="Neutral Protease Domain 2"/>
    <property type="match status" value="1"/>
</dbReference>
<dbReference type="InterPro" id="IPR027268">
    <property type="entry name" value="Peptidase_M4/M1_CTD_sf"/>
</dbReference>
<feature type="domain" description="ERAP1-like C-terminal" evidence="3">
    <location>
        <begin position="254"/>
        <end position="484"/>
    </location>
</feature>
<dbReference type="STRING" id="300112.A0A4S2KGR6"/>
<dbReference type="AlphaFoldDB" id="A0A4S2KGR6"/>
<dbReference type="InterPro" id="IPR014782">
    <property type="entry name" value="Peptidase_M1_dom"/>
</dbReference>
<reference evidence="4 5" key="1">
    <citation type="journal article" date="2019" name="Philos. Trans. R. Soc. Lond., B, Biol. Sci.">
        <title>Ant behaviour and brain gene expression of defending hosts depend on the ecological success of the intruding social parasite.</title>
        <authorList>
            <person name="Kaur R."/>
            <person name="Stoldt M."/>
            <person name="Jongepier E."/>
            <person name="Feldmeyer B."/>
            <person name="Menzel F."/>
            <person name="Bornberg-Bauer E."/>
            <person name="Foitzik S."/>
        </authorList>
    </citation>
    <scope>NUCLEOTIDE SEQUENCE [LARGE SCALE GENOMIC DNA]</scope>
    <source>
        <tissue evidence="4">Whole body</tissue>
    </source>
</reference>
<feature type="domain" description="Peptidase M1 membrane alanine aminopeptidase" evidence="2">
    <location>
        <begin position="7"/>
        <end position="178"/>
    </location>
</feature>
<dbReference type="EMBL" id="QBLH01002780">
    <property type="protein sequence ID" value="TGZ47049.1"/>
    <property type="molecule type" value="Genomic_DNA"/>
</dbReference>
<keyword evidence="4" id="KW-0031">Aminopeptidase</keyword>